<dbReference type="KEGG" id="psti:SOO65_18750"/>
<evidence type="ECO:0000313" key="4">
    <source>
        <dbReference type="Proteomes" id="UP001324634"/>
    </source>
</evidence>
<organism evidence="3 4">
    <name type="scientific">Peredibacter starrii</name>
    <dbReference type="NCBI Taxonomy" id="28202"/>
    <lineage>
        <taxon>Bacteria</taxon>
        <taxon>Pseudomonadati</taxon>
        <taxon>Bdellovibrionota</taxon>
        <taxon>Bacteriovoracia</taxon>
        <taxon>Bacteriovoracales</taxon>
        <taxon>Bacteriovoracaceae</taxon>
        <taxon>Peredibacter</taxon>
    </lineage>
</organism>
<gene>
    <name evidence="3" type="ORF">SOO65_18750</name>
</gene>
<proteinExistence type="predicted"/>
<dbReference type="Proteomes" id="UP001324634">
    <property type="component" value="Chromosome"/>
</dbReference>
<dbReference type="EMBL" id="CP139487">
    <property type="protein sequence ID" value="WPU64736.1"/>
    <property type="molecule type" value="Genomic_DNA"/>
</dbReference>
<dbReference type="SMART" id="SM00448">
    <property type="entry name" value="REC"/>
    <property type="match status" value="1"/>
</dbReference>
<keyword evidence="4" id="KW-1185">Reference proteome</keyword>
<name>A0AAX4HNC6_9BACT</name>
<protein>
    <submittedName>
        <fullName evidence="3">Response regulator</fullName>
    </submittedName>
</protein>
<accession>A0AAX4HNC6</accession>
<dbReference type="Pfam" id="PF13487">
    <property type="entry name" value="HD_5"/>
    <property type="match status" value="1"/>
</dbReference>
<dbReference type="Gene3D" id="1.10.3210.10">
    <property type="entry name" value="Hypothetical protein af1432"/>
    <property type="match status" value="1"/>
</dbReference>
<dbReference type="InterPro" id="IPR052020">
    <property type="entry name" value="Cyclic_di-GMP/3'3'-cGAMP_PDE"/>
</dbReference>
<dbReference type="Gene3D" id="3.40.50.2300">
    <property type="match status" value="1"/>
</dbReference>
<dbReference type="InterPro" id="IPR011006">
    <property type="entry name" value="CheY-like_superfamily"/>
</dbReference>
<dbReference type="GO" id="GO:0000160">
    <property type="term" value="P:phosphorelay signal transduction system"/>
    <property type="evidence" value="ECO:0007669"/>
    <property type="project" value="InterPro"/>
</dbReference>
<reference evidence="3 4" key="1">
    <citation type="submission" date="2023-11" db="EMBL/GenBank/DDBJ databases">
        <title>Peredibacter starrii A3.12.</title>
        <authorList>
            <person name="Mitchell R.J."/>
        </authorList>
    </citation>
    <scope>NUCLEOTIDE SEQUENCE [LARGE SCALE GENOMIC DNA]</scope>
    <source>
        <strain evidence="3 4">A3.12</strain>
    </source>
</reference>
<evidence type="ECO:0000256" key="1">
    <source>
        <dbReference type="PROSITE-ProRule" id="PRU00169"/>
    </source>
</evidence>
<keyword evidence="1" id="KW-0597">Phosphoprotein</keyword>
<sequence length="457" mass="51779">MEPKSPKTVLLVDDDPIFLKGMMYTIKQLGHECVMATGGREAAEKLKTISVDAIVSDINMPNGNGLQLLNHVKKVRPTPVILMTGLSDLKEAQTAIDMGARSFLSKPFKKAELSNALQSCFEKTEAPVEKQEEEMIKLHLEEFLQGQKMSFNIFMKRNDFMVKISNGGENLSPESIHSYRETGIEVLYVAKKDFLEYLGLKDFPTTNVDQKKKAAIIEEAHHAIEKLSYLRPLNREAAQRAIWLVDLTLEILTANNDMIDILERMRINYPEIYFRSIHVATLSSLMGQYRGSTTTREHFILICSGLLHRIGLMDTHLAAYRDSIEELSLEDRSVYETHPERAIKDLSKIAHFPDEVLLLIEQQHENFIGTGFPNKLTSHFIHPLARVLTVSSSFMTELLSRPLTIEAAFGLLDEFSVNSIGTYDMKSIESLFMVFNHSIPQAFVEYQLTQILAPVEA</sequence>
<dbReference type="RefSeq" id="WP_321394080.1">
    <property type="nucleotide sequence ID" value="NZ_CP139487.1"/>
</dbReference>
<evidence type="ECO:0000259" key="2">
    <source>
        <dbReference type="PROSITE" id="PS50110"/>
    </source>
</evidence>
<evidence type="ECO:0000313" key="3">
    <source>
        <dbReference type="EMBL" id="WPU64736.1"/>
    </source>
</evidence>
<dbReference type="PANTHER" id="PTHR45228:SF4">
    <property type="entry name" value="LIPOPROTEIN"/>
    <property type="match status" value="1"/>
</dbReference>
<dbReference type="AlphaFoldDB" id="A0AAX4HNC6"/>
<dbReference type="SUPFAM" id="SSF52172">
    <property type="entry name" value="CheY-like"/>
    <property type="match status" value="1"/>
</dbReference>
<feature type="domain" description="Response regulatory" evidence="2">
    <location>
        <begin position="8"/>
        <end position="121"/>
    </location>
</feature>
<dbReference type="Pfam" id="PF00072">
    <property type="entry name" value="Response_reg"/>
    <property type="match status" value="1"/>
</dbReference>
<feature type="modified residue" description="4-aspartylphosphate" evidence="1">
    <location>
        <position position="57"/>
    </location>
</feature>
<dbReference type="InterPro" id="IPR001789">
    <property type="entry name" value="Sig_transdc_resp-reg_receiver"/>
</dbReference>
<dbReference type="PROSITE" id="PS50110">
    <property type="entry name" value="RESPONSE_REGULATORY"/>
    <property type="match status" value="1"/>
</dbReference>
<dbReference type="PANTHER" id="PTHR45228">
    <property type="entry name" value="CYCLIC DI-GMP PHOSPHODIESTERASE TM_0186-RELATED"/>
    <property type="match status" value="1"/>
</dbReference>